<proteinExistence type="predicted"/>
<evidence type="ECO:0000313" key="1">
    <source>
        <dbReference type="EMBL" id="GIX71359.1"/>
    </source>
</evidence>
<protein>
    <submittedName>
        <fullName evidence="1">Uncharacterized protein</fullName>
    </submittedName>
</protein>
<organism evidence="1 2">
    <name type="scientific">Caerostris extrusa</name>
    <name type="common">Bark spider</name>
    <name type="synonym">Caerostris bankana</name>
    <dbReference type="NCBI Taxonomy" id="172846"/>
    <lineage>
        <taxon>Eukaryota</taxon>
        <taxon>Metazoa</taxon>
        <taxon>Ecdysozoa</taxon>
        <taxon>Arthropoda</taxon>
        <taxon>Chelicerata</taxon>
        <taxon>Arachnida</taxon>
        <taxon>Araneae</taxon>
        <taxon>Araneomorphae</taxon>
        <taxon>Entelegynae</taxon>
        <taxon>Araneoidea</taxon>
        <taxon>Araneidae</taxon>
        <taxon>Caerostris</taxon>
    </lineage>
</organism>
<comment type="caution">
    <text evidence="1">The sequence shown here is derived from an EMBL/GenBank/DDBJ whole genome shotgun (WGS) entry which is preliminary data.</text>
</comment>
<dbReference type="EMBL" id="BPLR01002215">
    <property type="protein sequence ID" value="GIX71359.1"/>
    <property type="molecule type" value="Genomic_DNA"/>
</dbReference>
<sequence>MMFWYTFVYIGTINKLCPIRSAPNPLQENKSFRNFTCKGVYLPPESKIRKTDGSETQKLTAFRFRTANRAISPAFQLTNDVMAILLPIMNSRCDG</sequence>
<dbReference type="AlphaFoldDB" id="A0AAV4MHA9"/>
<accession>A0AAV4MHA9</accession>
<evidence type="ECO:0000313" key="2">
    <source>
        <dbReference type="Proteomes" id="UP001054945"/>
    </source>
</evidence>
<reference evidence="1 2" key="1">
    <citation type="submission" date="2021-06" db="EMBL/GenBank/DDBJ databases">
        <title>Caerostris extrusa draft genome.</title>
        <authorList>
            <person name="Kono N."/>
            <person name="Arakawa K."/>
        </authorList>
    </citation>
    <scope>NUCLEOTIDE SEQUENCE [LARGE SCALE GENOMIC DNA]</scope>
</reference>
<dbReference type="Proteomes" id="UP001054945">
    <property type="component" value="Unassembled WGS sequence"/>
</dbReference>
<gene>
    <name evidence="1" type="ORF">CEXT_183811</name>
</gene>
<name>A0AAV4MHA9_CAEEX</name>
<keyword evidence="2" id="KW-1185">Reference proteome</keyword>